<gene>
    <name evidence="4" type="ORF">GCM10023226_33890</name>
</gene>
<proteinExistence type="predicted"/>
<dbReference type="CDD" id="cd04496">
    <property type="entry name" value="SSB_OBF"/>
    <property type="match status" value="1"/>
</dbReference>
<sequence length="136" mass="14771">MSAGRPASAGDVHEESDEQTNEVLLRGRVSAPPEQRELPSGDVVWTCRVVVRRPAPTTAESATARAAGRRPVTVDALDCAAWSARARRSVGSWREGDLVEVSGRLRRRFYRAGGGPVSRVEVEVVRARLIRRPTGG</sequence>
<evidence type="ECO:0000256" key="2">
    <source>
        <dbReference type="PROSITE-ProRule" id="PRU00252"/>
    </source>
</evidence>
<dbReference type="Pfam" id="PF00436">
    <property type="entry name" value="SSB"/>
    <property type="match status" value="1"/>
</dbReference>
<reference evidence="5" key="1">
    <citation type="journal article" date="2019" name="Int. J. Syst. Evol. Microbiol.">
        <title>The Global Catalogue of Microorganisms (GCM) 10K type strain sequencing project: providing services to taxonomists for standard genome sequencing and annotation.</title>
        <authorList>
            <consortium name="The Broad Institute Genomics Platform"/>
            <consortium name="The Broad Institute Genome Sequencing Center for Infectious Disease"/>
            <person name="Wu L."/>
            <person name="Ma J."/>
        </authorList>
    </citation>
    <scope>NUCLEOTIDE SEQUENCE [LARGE SCALE GENOMIC DNA]</scope>
    <source>
        <strain evidence="5">JCM 18127</strain>
    </source>
</reference>
<organism evidence="4 5">
    <name type="scientific">Nocardioides nanhaiensis</name>
    <dbReference type="NCBI Taxonomy" id="1476871"/>
    <lineage>
        <taxon>Bacteria</taxon>
        <taxon>Bacillati</taxon>
        <taxon>Actinomycetota</taxon>
        <taxon>Actinomycetes</taxon>
        <taxon>Propionibacteriales</taxon>
        <taxon>Nocardioidaceae</taxon>
        <taxon>Nocardioides</taxon>
    </lineage>
</organism>
<dbReference type="RefSeq" id="WP_345268017.1">
    <property type="nucleotide sequence ID" value="NZ_BAABIM010000003.1"/>
</dbReference>
<dbReference type="InterPro" id="IPR000424">
    <property type="entry name" value="Primosome_PriB/ssb"/>
</dbReference>
<evidence type="ECO:0000256" key="3">
    <source>
        <dbReference type="SAM" id="MobiDB-lite"/>
    </source>
</evidence>
<accession>A0ABP8WPA3</accession>
<protein>
    <recommendedName>
        <fullName evidence="6">Single-stranded DNA-binding protein</fullName>
    </recommendedName>
</protein>
<dbReference type="Proteomes" id="UP001500621">
    <property type="component" value="Unassembled WGS sequence"/>
</dbReference>
<comment type="caution">
    <text evidence="4">The sequence shown here is derived from an EMBL/GenBank/DDBJ whole genome shotgun (WGS) entry which is preliminary data.</text>
</comment>
<dbReference type="InterPro" id="IPR012340">
    <property type="entry name" value="NA-bd_OB-fold"/>
</dbReference>
<evidence type="ECO:0008006" key="6">
    <source>
        <dbReference type="Google" id="ProtNLM"/>
    </source>
</evidence>
<evidence type="ECO:0000313" key="4">
    <source>
        <dbReference type="EMBL" id="GAA4693175.1"/>
    </source>
</evidence>
<dbReference type="Gene3D" id="2.40.50.140">
    <property type="entry name" value="Nucleic acid-binding proteins"/>
    <property type="match status" value="1"/>
</dbReference>
<dbReference type="SUPFAM" id="SSF50249">
    <property type="entry name" value="Nucleic acid-binding proteins"/>
    <property type="match status" value="1"/>
</dbReference>
<evidence type="ECO:0000313" key="5">
    <source>
        <dbReference type="Proteomes" id="UP001500621"/>
    </source>
</evidence>
<feature type="region of interest" description="Disordered" evidence="3">
    <location>
        <begin position="1"/>
        <end position="38"/>
    </location>
</feature>
<name>A0ABP8WPA3_9ACTN</name>
<dbReference type="PROSITE" id="PS50935">
    <property type="entry name" value="SSB"/>
    <property type="match status" value="1"/>
</dbReference>
<evidence type="ECO:0000256" key="1">
    <source>
        <dbReference type="ARBA" id="ARBA00023125"/>
    </source>
</evidence>
<dbReference type="EMBL" id="BAABIM010000003">
    <property type="protein sequence ID" value="GAA4693175.1"/>
    <property type="molecule type" value="Genomic_DNA"/>
</dbReference>
<keyword evidence="1 2" id="KW-0238">DNA-binding</keyword>
<keyword evidence="5" id="KW-1185">Reference proteome</keyword>